<evidence type="ECO:0000256" key="3">
    <source>
        <dbReference type="PROSITE-ProRule" id="PRU00176"/>
    </source>
</evidence>
<dbReference type="PROSITE" id="PS50102">
    <property type="entry name" value="RRM"/>
    <property type="match status" value="1"/>
</dbReference>
<keyword evidence="2" id="KW-0539">Nucleus</keyword>
<evidence type="ECO:0000313" key="6">
    <source>
        <dbReference type="Proteomes" id="UP000225706"/>
    </source>
</evidence>
<dbReference type="InterPro" id="IPR000504">
    <property type="entry name" value="RRM_dom"/>
</dbReference>
<dbReference type="GO" id="GO:0010468">
    <property type="term" value="P:regulation of gene expression"/>
    <property type="evidence" value="ECO:0007669"/>
    <property type="project" value="TreeGrafter"/>
</dbReference>
<comment type="subcellular location">
    <subcellularLocation>
        <location evidence="1">Nucleus</location>
    </subcellularLocation>
</comment>
<dbReference type="GO" id="GO:0005654">
    <property type="term" value="C:nucleoplasm"/>
    <property type="evidence" value="ECO:0007669"/>
    <property type="project" value="TreeGrafter"/>
</dbReference>
<dbReference type="STRING" id="50429.A0A2B4SGH1"/>
<accession>A0A2B4SGH1</accession>
<dbReference type="Proteomes" id="UP000225706">
    <property type="component" value="Unassembled WGS sequence"/>
</dbReference>
<dbReference type="InterPro" id="IPR012677">
    <property type="entry name" value="Nucleotide-bd_a/b_plait_sf"/>
</dbReference>
<feature type="domain" description="RRM" evidence="4">
    <location>
        <begin position="11"/>
        <end position="88"/>
    </location>
</feature>
<dbReference type="InterPro" id="IPR035979">
    <property type="entry name" value="RBD_domain_sf"/>
</dbReference>
<dbReference type="GO" id="GO:0003723">
    <property type="term" value="F:RNA binding"/>
    <property type="evidence" value="ECO:0007669"/>
    <property type="project" value="UniProtKB-UniRule"/>
</dbReference>
<dbReference type="SUPFAM" id="SSF54928">
    <property type="entry name" value="RNA-binding domain, RBD"/>
    <property type="match status" value="1"/>
</dbReference>
<evidence type="ECO:0000256" key="2">
    <source>
        <dbReference type="ARBA" id="ARBA00023242"/>
    </source>
</evidence>
<dbReference type="PANTHER" id="PTHR48033">
    <property type="entry name" value="RNA-BINDING (RRM/RBD/RNP MOTIFS) FAMILY PROTEIN"/>
    <property type="match status" value="1"/>
</dbReference>
<dbReference type="EMBL" id="LSMT01000098">
    <property type="protein sequence ID" value="PFX27667.1"/>
    <property type="molecule type" value="Genomic_DNA"/>
</dbReference>
<reference evidence="6" key="1">
    <citation type="journal article" date="2017" name="bioRxiv">
        <title>Comparative analysis of the genomes of Stylophora pistillata and Acropora digitifera provides evidence for extensive differences between species of corals.</title>
        <authorList>
            <person name="Voolstra C.R."/>
            <person name="Li Y."/>
            <person name="Liew Y.J."/>
            <person name="Baumgarten S."/>
            <person name="Zoccola D."/>
            <person name="Flot J.-F."/>
            <person name="Tambutte S."/>
            <person name="Allemand D."/>
            <person name="Aranda M."/>
        </authorList>
    </citation>
    <scope>NUCLEOTIDE SEQUENCE [LARGE SCALE GENOMIC DNA]</scope>
</reference>
<gene>
    <name evidence="5" type="primary">Slirp</name>
    <name evidence="5" type="ORF">AWC38_SpisGene7657</name>
</gene>
<keyword evidence="3" id="KW-0694">RNA-binding</keyword>
<sequence>MATIRKLRGRRSIFVSRVPWTVCRDTLREHFQQFGKITNTKIAFDKFTGRHRGFGFVEFESLESAKKALAIEYHEIEGSKVLVYPNEEPSEGSTEV</sequence>
<evidence type="ECO:0000256" key="1">
    <source>
        <dbReference type="ARBA" id="ARBA00004123"/>
    </source>
</evidence>
<evidence type="ECO:0000259" key="4">
    <source>
        <dbReference type="PROSITE" id="PS50102"/>
    </source>
</evidence>
<keyword evidence="6" id="KW-1185">Reference proteome</keyword>
<dbReference type="OrthoDB" id="5952212at2759"/>
<name>A0A2B4SGH1_STYPI</name>
<evidence type="ECO:0000313" key="5">
    <source>
        <dbReference type="EMBL" id="PFX27667.1"/>
    </source>
</evidence>
<protein>
    <submittedName>
        <fullName evidence="5">SRA stem-loop-interacting RNA-binding protein, mitochondrial</fullName>
    </submittedName>
</protein>
<proteinExistence type="predicted"/>
<dbReference type="PANTHER" id="PTHR48033:SF10">
    <property type="entry name" value="RNA-BINDING PROTEIN SQUID"/>
    <property type="match status" value="1"/>
</dbReference>
<comment type="caution">
    <text evidence="5">The sequence shown here is derived from an EMBL/GenBank/DDBJ whole genome shotgun (WGS) entry which is preliminary data.</text>
</comment>
<dbReference type="AlphaFoldDB" id="A0A2B4SGH1"/>
<organism evidence="5 6">
    <name type="scientific">Stylophora pistillata</name>
    <name type="common">Smooth cauliflower coral</name>
    <dbReference type="NCBI Taxonomy" id="50429"/>
    <lineage>
        <taxon>Eukaryota</taxon>
        <taxon>Metazoa</taxon>
        <taxon>Cnidaria</taxon>
        <taxon>Anthozoa</taxon>
        <taxon>Hexacorallia</taxon>
        <taxon>Scleractinia</taxon>
        <taxon>Astrocoeniina</taxon>
        <taxon>Pocilloporidae</taxon>
        <taxon>Stylophora</taxon>
    </lineage>
</organism>
<dbReference type="GO" id="GO:0000785">
    <property type="term" value="C:chromatin"/>
    <property type="evidence" value="ECO:0007669"/>
    <property type="project" value="TreeGrafter"/>
</dbReference>
<dbReference type="Pfam" id="PF00076">
    <property type="entry name" value="RRM_1"/>
    <property type="match status" value="1"/>
</dbReference>
<dbReference type="SMART" id="SM00360">
    <property type="entry name" value="RRM"/>
    <property type="match status" value="1"/>
</dbReference>
<dbReference type="Gene3D" id="3.30.70.330">
    <property type="match status" value="1"/>
</dbReference>